<keyword evidence="2 5" id="KW-0812">Transmembrane</keyword>
<keyword evidence="3 5" id="KW-1133">Transmembrane helix</keyword>
<feature type="transmembrane region" description="Helical" evidence="5">
    <location>
        <begin position="371"/>
        <end position="390"/>
    </location>
</feature>
<evidence type="ECO:0000259" key="6">
    <source>
        <dbReference type="Pfam" id="PF01490"/>
    </source>
</evidence>
<evidence type="ECO:0000256" key="3">
    <source>
        <dbReference type="ARBA" id="ARBA00022989"/>
    </source>
</evidence>
<name>A0A7R8YXH6_HERIL</name>
<evidence type="ECO:0000313" key="7">
    <source>
        <dbReference type="EMBL" id="CAD7088998.1"/>
    </source>
</evidence>
<gene>
    <name evidence="7" type="ORF">HERILL_LOCUS11581</name>
</gene>
<feature type="transmembrane region" description="Helical" evidence="5">
    <location>
        <begin position="85"/>
        <end position="107"/>
    </location>
</feature>
<protein>
    <recommendedName>
        <fullName evidence="6">Amino acid transporter transmembrane domain-containing protein</fullName>
    </recommendedName>
</protein>
<feature type="transmembrane region" description="Helical" evidence="5">
    <location>
        <begin position="253"/>
        <end position="271"/>
    </location>
</feature>
<feature type="domain" description="Amino acid transporter transmembrane" evidence="6">
    <location>
        <begin position="56"/>
        <end position="455"/>
    </location>
</feature>
<evidence type="ECO:0000256" key="5">
    <source>
        <dbReference type="SAM" id="Phobius"/>
    </source>
</evidence>
<evidence type="ECO:0000256" key="1">
    <source>
        <dbReference type="ARBA" id="ARBA00004141"/>
    </source>
</evidence>
<feature type="transmembrane region" description="Helical" evidence="5">
    <location>
        <begin position="396"/>
        <end position="416"/>
    </location>
</feature>
<dbReference type="Pfam" id="PF01490">
    <property type="entry name" value="Aa_trans"/>
    <property type="match status" value="1"/>
</dbReference>
<evidence type="ECO:0000256" key="4">
    <source>
        <dbReference type="ARBA" id="ARBA00023136"/>
    </source>
</evidence>
<reference evidence="7 8" key="1">
    <citation type="submission" date="2020-11" db="EMBL/GenBank/DDBJ databases">
        <authorList>
            <person name="Wallbank WR R."/>
            <person name="Pardo Diaz C."/>
            <person name="Kozak K."/>
            <person name="Martin S."/>
            <person name="Jiggins C."/>
            <person name="Moest M."/>
            <person name="Warren A I."/>
            <person name="Generalovic N T."/>
            <person name="Byers J.R.P. K."/>
            <person name="Montejo-Kovacevich G."/>
            <person name="Yen C E."/>
        </authorList>
    </citation>
    <scope>NUCLEOTIDE SEQUENCE [LARGE SCALE GENOMIC DNA]</scope>
</reference>
<comment type="subcellular location">
    <subcellularLocation>
        <location evidence="1">Membrane</location>
        <topology evidence="1">Multi-pass membrane protein</topology>
    </subcellularLocation>
</comment>
<dbReference type="GO" id="GO:0005774">
    <property type="term" value="C:vacuolar membrane"/>
    <property type="evidence" value="ECO:0007669"/>
    <property type="project" value="TreeGrafter"/>
</dbReference>
<organism evidence="7 8">
    <name type="scientific">Hermetia illucens</name>
    <name type="common">Black soldier fly</name>
    <dbReference type="NCBI Taxonomy" id="343691"/>
    <lineage>
        <taxon>Eukaryota</taxon>
        <taxon>Metazoa</taxon>
        <taxon>Ecdysozoa</taxon>
        <taxon>Arthropoda</taxon>
        <taxon>Hexapoda</taxon>
        <taxon>Insecta</taxon>
        <taxon>Pterygota</taxon>
        <taxon>Neoptera</taxon>
        <taxon>Endopterygota</taxon>
        <taxon>Diptera</taxon>
        <taxon>Brachycera</taxon>
        <taxon>Stratiomyomorpha</taxon>
        <taxon>Stratiomyidae</taxon>
        <taxon>Hermetiinae</taxon>
        <taxon>Hermetia</taxon>
    </lineage>
</organism>
<dbReference type="EMBL" id="LR899012">
    <property type="protein sequence ID" value="CAD7088998.1"/>
    <property type="molecule type" value="Genomic_DNA"/>
</dbReference>
<feature type="transmembrane region" description="Helical" evidence="5">
    <location>
        <begin position="327"/>
        <end position="350"/>
    </location>
</feature>
<dbReference type="AlphaFoldDB" id="A0A7R8YXH6"/>
<keyword evidence="4 5" id="KW-0472">Membrane</keyword>
<dbReference type="Proteomes" id="UP000594454">
    <property type="component" value="Chromosome 4"/>
</dbReference>
<dbReference type="InterPro" id="IPR013057">
    <property type="entry name" value="AA_transpt_TM"/>
</dbReference>
<keyword evidence="8" id="KW-1185">Reference proteome</keyword>
<feature type="transmembrane region" description="Helical" evidence="5">
    <location>
        <begin position="283"/>
        <end position="307"/>
    </location>
</feature>
<dbReference type="GO" id="GO:0015179">
    <property type="term" value="F:L-amino acid transmembrane transporter activity"/>
    <property type="evidence" value="ECO:0007669"/>
    <property type="project" value="TreeGrafter"/>
</dbReference>
<dbReference type="InParanoid" id="A0A7R8YXH6"/>
<feature type="transmembrane region" description="Helical" evidence="5">
    <location>
        <begin position="149"/>
        <end position="170"/>
    </location>
</feature>
<evidence type="ECO:0000256" key="2">
    <source>
        <dbReference type="ARBA" id="ARBA00022692"/>
    </source>
</evidence>
<dbReference type="PANTHER" id="PTHR22950:SF494">
    <property type="entry name" value="GH04538P"/>
    <property type="match status" value="1"/>
</dbReference>
<dbReference type="FunCoup" id="A0A7R8YXH6">
    <property type="interactions" value="8"/>
</dbReference>
<dbReference type="PANTHER" id="PTHR22950">
    <property type="entry name" value="AMINO ACID TRANSPORTER"/>
    <property type="match status" value="1"/>
</dbReference>
<accession>A0A7R8YXH6</accession>
<proteinExistence type="predicted"/>
<feature type="transmembrane region" description="Helical" evidence="5">
    <location>
        <begin position="209"/>
        <end position="233"/>
    </location>
</feature>
<feature type="transmembrane region" description="Helical" evidence="5">
    <location>
        <begin position="437"/>
        <end position="462"/>
    </location>
</feature>
<evidence type="ECO:0000313" key="8">
    <source>
        <dbReference type="Proteomes" id="UP000594454"/>
    </source>
</evidence>
<feature type="transmembrane region" description="Helical" evidence="5">
    <location>
        <begin position="182"/>
        <end position="202"/>
    </location>
</feature>
<dbReference type="OrthoDB" id="1684102at2759"/>
<sequence length="468" mass="51821">MTEKSPPTNGKSPDIFTISDFNSKTELTKEELAEEDEFENEIYNPFANRPIEYSNSTLGSLVHLLKSSLGTGILAMPMAFKNSGLLVGAIGTLVLGFICTHCIHILVRTSHNICKTVKKPSLGFADTAAEVFKYGPAPLRKFSGFARAFVDYGLMATYFSAACVYVVFISESIMNVVQFRTHINWDIRIYIAFVIIPLIFIGQIRKLKFLVPFSAVANLFIIVTFAITLYYMFNQPLHFEDKPLSASIAQFPLFFSTVIFAMEGIGVVMPVENSMRKPQHFLGCPGVLNTAMITVITLYALIGFFGYVRYGDIVKGSITLNLQEGEVLADVAKLLMAGAILLTYGLQFYVPMEILWRRIKPKISKDKRSMVQYIIRTVIIIATGGVAAAVPNLEAFISLVGAIFFSILGLFVPSVIETVYRYPDLLGPGRWILWKNSILAIISIAALIAGSTVSIIDIVKIYTGDEQE</sequence>